<keyword evidence="2" id="KW-1185">Reference proteome</keyword>
<proteinExistence type="predicted"/>
<sequence length="384" mass="42312">MRIMALNTVMARKLATGSTPSTSKRFIALCFASLIILLLACVPAARSHVGCLVFRLLRPFFVLFSDEDPLARSMIQTTLCILPGANLAFATCRAVPEPLRKVGWEEFAELVDIQCSWATGALDQTSEDTETVLRLHSVMRKIHTASQYLNSSTTHFYPTNDSMGLLDVNGNATLHVLDLVQEMSTVASTVEYTHHVSLKLMHGLRTLASSSVGGVLYPSERWLAARLFQSVMAELRGSLFHVAIASMGTTDALLLHLDHLPPLEEHASRLCWPRPLGRAGSFRKILQPQGLDDIRCRDLTLGLELARFDVEGLLTSARKIYTATIESSRQLSALEERIATQEPAAPDTQETGWIVAGIPWHMRRVGSAKTDPKVMQLLRALVSG</sequence>
<organism evidence="1 2">
    <name type="scientific">Rhodofomes roseus</name>
    <dbReference type="NCBI Taxonomy" id="34475"/>
    <lineage>
        <taxon>Eukaryota</taxon>
        <taxon>Fungi</taxon>
        <taxon>Dikarya</taxon>
        <taxon>Basidiomycota</taxon>
        <taxon>Agaricomycotina</taxon>
        <taxon>Agaricomycetes</taxon>
        <taxon>Polyporales</taxon>
        <taxon>Rhodofomes</taxon>
    </lineage>
</organism>
<dbReference type="RefSeq" id="XP_047783321.1">
    <property type="nucleotide sequence ID" value="XM_047927039.1"/>
</dbReference>
<gene>
    <name evidence="1" type="ORF">C8Q71DRAFT_854374</name>
</gene>
<dbReference type="Proteomes" id="UP000814176">
    <property type="component" value="Unassembled WGS sequence"/>
</dbReference>
<dbReference type="GeneID" id="72007771"/>
<protein>
    <submittedName>
        <fullName evidence="1">Uncharacterized protein</fullName>
    </submittedName>
</protein>
<evidence type="ECO:0000313" key="2">
    <source>
        <dbReference type="Proteomes" id="UP000814176"/>
    </source>
</evidence>
<accession>A0ABQ8KUQ6</accession>
<dbReference type="EMBL" id="JADCUA010000003">
    <property type="protein sequence ID" value="KAH9842022.1"/>
    <property type="molecule type" value="Genomic_DNA"/>
</dbReference>
<comment type="caution">
    <text evidence="1">The sequence shown here is derived from an EMBL/GenBank/DDBJ whole genome shotgun (WGS) entry which is preliminary data.</text>
</comment>
<name>A0ABQ8KUQ6_9APHY</name>
<reference evidence="1 2" key="1">
    <citation type="journal article" date="2021" name="Environ. Microbiol.">
        <title>Gene family expansions and transcriptome signatures uncover fungal adaptations to wood decay.</title>
        <authorList>
            <person name="Hage H."/>
            <person name="Miyauchi S."/>
            <person name="Viragh M."/>
            <person name="Drula E."/>
            <person name="Min B."/>
            <person name="Chaduli D."/>
            <person name="Navarro D."/>
            <person name="Favel A."/>
            <person name="Norest M."/>
            <person name="Lesage-Meessen L."/>
            <person name="Balint B."/>
            <person name="Merenyi Z."/>
            <person name="de Eugenio L."/>
            <person name="Morin E."/>
            <person name="Martinez A.T."/>
            <person name="Baldrian P."/>
            <person name="Stursova M."/>
            <person name="Martinez M.J."/>
            <person name="Novotny C."/>
            <person name="Magnuson J.K."/>
            <person name="Spatafora J.W."/>
            <person name="Maurice S."/>
            <person name="Pangilinan J."/>
            <person name="Andreopoulos W."/>
            <person name="LaButti K."/>
            <person name="Hundley H."/>
            <person name="Na H."/>
            <person name="Kuo A."/>
            <person name="Barry K."/>
            <person name="Lipzen A."/>
            <person name="Henrissat B."/>
            <person name="Riley R."/>
            <person name="Ahrendt S."/>
            <person name="Nagy L.G."/>
            <person name="Grigoriev I.V."/>
            <person name="Martin F."/>
            <person name="Rosso M.N."/>
        </authorList>
    </citation>
    <scope>NUCLEOTIDE SEQUENCE [LARGE SCALE GENOMIC DNA]</scope>
    <source>
        <strain evidence="1 2">CIRM-BRFM 1785</strain>
    </source>
</reference>
<evidence type="ECO:0000313" key="1">
    <source>
        <dbReference type="EMBL" id="KAH9842022.1"/>
    </source>
</evidence>